<accession>A0A0F6MWX5</accession>
<keyword evidence="10 12" id="KW-0472">Membrane</keyword>
<dbReference type="GO" id="GO:0015986">
    <property type="term" value="P:proton motive force-driven ATP synthesis"/>
    <property type="evidence" value="ECO:0007669"/>
    <property type="project" value="InterPro"/>
</dbReference>
<evidence type="ECO:0000256" key="7">
    <source>
        <dbReference type="ARBA" id="ARBA00022989"/>
    </source>
</evidence>
<evidence type="ECO:0000256" key="9">
    <source>
        <dbReference type="ARBA" id="ARBA00023128"/>
    </source>
</evidence>
<proteinExistence type="inferred from homology"/>
<keyword evidence="6 11" id="KW-0375">Hydrogen ion transport</keyword>
<dbReference type="GO" id="GO:0031966">
    <property type="term" value="C:mitochondrial membrane"/>
    <property type="evidence" value="ECO:0007669"/>
    <property type="project" value="UniProtKB-SubCell"/>
</dbReference>
<dbReference type="InterPro" id="IPR001421">
    <property type="entry name" value="ATP8_metazoa"/>
</dbReference>
<evidence type="ECO:0000256" key="12">
    <source>
        <dbReference type="SAM" id="Phobius"/>
    </source>
</evidence>
<protein>
    <recommendedName>
        <fullName evidence="11">ATP synthase complex subunit 8</fullName>
    </recommendedName>
</protein>
<dbReference type="GeneID" id="24286988"/>
<evidence type="ECO:0000256" key="8">
    <source>
        <dbReference type="ARBA" id="ARBA00023065"/>
    </source>
</evidence>
<comment type="subcellular location">
    <subcellularLocation>
        <location evidence="1 11">Mitochondrion membrane</location>
        <topology evidence="1 11">Single-pass membrane protein</topology>
    </subcellularLocation>
</comment>
<dbReference type="RefSeq" id="YP_009138162.1">
    <property type="nucleotide sequence ID" value="NC_027063.1"/>
</dbReference>
<keyword evidence="9 11" id="KW-0496">Mitochondrion</keyword>
<name>A0A0F6MWX5_STENE</name>
<evidence type="ECO:0000256" key="5">
    <source>
        <dbReference type="ARBA" id="ARBA00022692"/>
    </source>
</evidence>
<sequence>MPQLDFTWWIINFFIVWITVFVILIVLVNNNTPQDLSQSSSLQINKGTTNWQWL</sequence>
<keyword evidence="3 11" id="KW-0813">Transport</keyword>
<dbReference type="EMBL" id="KJ680295">
    <property type="protein sequence ID" value="AID60603.1"/>
    <property type="molecule type" value="Genomic_DNA"/>
</dbReference>
<reference evidence="13" key="2">
    <citation type="journal article" date="2015" name="Mol. Ecol. Resour.">
        <title>Characterization of the Antarctic sea urchin (Sterechinus neumayeri) transcriptome and mitogenome: a molecular resource for phylogenetics, ecophysiology and global change biology.</title>
        <authorList>
            <person name="Dilly G.F."/>
            <person name="Gaitan-Espitia J.D."/>
            <person name="Hofmann G.E."/>
        </authorList>
    </citation>
    <scope>NUCLEOTIDE SEQUENCE</scope>
    <source>
        <tissue evidence="13">Larvae</tissue>
    </source>
</reference>
<geneLocation type="mitochondrion" evidence="13"/>
<keyword evidence="5 11" id="KW-0812">Transmembrane</keyword>
<keyword evidence="8 11" id="KW-0406">Ion transport</keyword>
<dbReference type="GO" id="GO:0015078">
    <property type="term" value="F:proton transmembrane transporter activity"/>
    <property type="evidence" value="ECO:0007669"/>
    <property type="project" value="InterPro"/>
</dbReference>
<evidence type="ECO:0000256" key="2">
    <source>
        <dbReference type="ARBA" id="ARBA00008892"/>
    </source>
</evidence>
<organism evidence="13">
    <name type="scientific">Sterechinus neumayeri</name>
    <name type="common">Antarctic sea urchin</name>
    <dbReference type="NCBI Taxonomy" id="53479"/>
    <lineage>
        <taxon>Eukaryota</taxon>
        <taxon>Metazoa</taxon>
        <taxon>Echinodermata</taxon>
        <taxon>Eleutherozoa</taxon>
        <taxon>Echinozoa</taxon>
        <taxon>Echinoidea</taxon>
        <taxon>Euechinoidea</taxon>
        <taxon>Echinacea</taxon>
        <taxon>Camarodonta</taxon>
        <taxon>Echinidea</taxon>
        <taxon>Echinidae</taxon>
        <taxon>Sterechinus</taxon>
    </lineage>
</organism>
<dbReference type="Pfam" id="PF00895">
    <property type="entry name" value="ATP-synt_8"/>
    <property type="match status" value="1"/>
</dbReference>
<dbReference type="GO" id="GO:0045259">
    <property type="term" value="C:proton-transporting ATP synthase complex"/>
    <property type="evidence" value="ECO:0007669"/>
    <property type="project" value="UniProtKB-KW"/>
</dbReference>
<evidence type="ECO:0000256" key="6">
    <source>
        <dbReference type="ARBA" id="ARBA00022781"/>
    </source>
</evidence>
<dbReference type="EMBL" id="KF214257">
    <property type="protein sequence ID" value="AGU99586.1"/>
    <property type="molecule type" value="Genomic_DNA"/>
</dbReference>
<reference evidence="14" key="1">
    <citation type="submission" date="2014-04" db="EMBL/GenBank/DDBJ databases">
        <title>Population genetic structure of spotted seal (Phoca largha) based on mitochondrial DNA sequences including Korean populations.</title>
        <authorList>
            <person name="Jung G."/>
            <person name="Park H.Y."/>
            <person name="Kim K.S."/>
            <person name="Lee M.-Y."/>
            <person name="Lee H."/>
            <person name="Lee H.S."/>
            <person name="Han S.-H."/>
            <person name="Kim C.-B."/>
        </authorList>
    </citation>
    <scope>NUCLEOTIDE SEQUENCE</scope>
    <source>
        <tissue evidence="14">Gonad</tissue>
    </source>
</reference>
<comment type="similarity">
    <text evidence="2 11">Belongs to the ATPase protein 8 family.</text>
</comment>
<evidence type="ECO:0000256" key="4">
    <source>
        <dbReference type="ARBA" id="ARBA00022547"/>
    </source>
</evidence>
<keyword evidence="4 11" id="KW-0138">CF(0)</keyword>
<evidence type="ECO:0000313" key="13">
    <source>
        <dbReference type="EMBL" id="AGU99586.1"/>
    </source>
</evidence>
<evidence type="ECO:0000256" key="3">
    <source>
        <dbReference type="ARBA" id="ARBA00022448"/>
    </source>
</evidence>
<evidence type="ECO:0000256" key="1">
    <source>
        <dbReference type="ARBA" id="ARBA00004304"/>
    </source>
</evidence>
<dbReference type="CTD" id="4509"/>
<keyword evidence="7 12" id="KW-1133">Transmembrane helix</keyword>
<evidence type="ECO:0000256" key="11">
    <source>
        <dbReference type="RuleBase" id="RU003661"/>
    </source>
</evidence>
<feature type="transmembrane region" description="Helical" evidence="12">
    <location>
        <begin position="6"/>
        <end position="28"/>
    </location>
</feature>
<dbReference type="AlphaFoldDB" id="A0A0F6MWX5"/>
<gene>
    <name evidence="13" type="primary">ATP8</name>
</gene>
<evidence type="ECO:0000256" key="10">
    <source>
        <dbReference type="ARBA" id="ARBA00023136"/>
    </source>
</evidence>
<evidence type="ECO:0000313" key="14">
    <source>
        <dbReference type="EMBL" id="AID60603.1"/>
    </source>
</evidence>